<protein>
    <submittedName>
        <fullName evidence="2">Uncharacterized protein</fullName>
    </submittedName>
</protein>
<comment type="caution">
    <text evidence="2">The sequence shown here is derived from an EMBL/GenBank/DDBJ whole genome shotgun (WGS) entry which is preliminary data.</text>
</comment>
<gene>
    <name evidence="2" type="ORF">RFI_15779</name>
</gene>
<organism evidence="2 3">
    <name type="scientific">Reticulomyxa filosa</name>
    <dbReference type="NCBI Taxonomy" id="46433"/>
    <lineage>
        <taxon>Eukaryota</taxon>
        <taxon>Sar</taxon>
        <taxon>Rhizaria</taxon>
        <taxon>Retaria</taxon>
        <taxon>Foraminifera</taxon>
        <taxon>Monothalamids</taxon>
        <taxon>Reticulomyxidae</taxon>
        <taxon>Reticulomyxa</taxon>
    </lineage>
</organism>
<evidence type="ECO:0000256" key="1">
    <source>
        <dbReference type="SAM" id="MobiDB-lite"/>
    </source>
</evidence>
<proteinExistence type="predicted"/>
<evidence type="ECO:0000313" key="2">
    <source>
        <dbReference type="EMBL" id="ETO21423.1"/>
    </source>
</evidence>
<keyword evidence="3" id="KW-1185">Reference proteome</keyword>
<feature type="region of interest" description="Disordered" evidence="1">
    <location>
        <begin position="91"/>
        <end position="128"/>
    </location>
</feature>
<evidence type="ECO:0000313" key="3">
    <source>
        <dbReference type="Proteomes" id="UP000023152"/>
    </source>
</evidence>
<feature type="compositionally biased region" description="Acidic residues" evidence="1">
    <location>
        <begin position="91"/>
        <end position="100"/>
    </location>
</feature>
<name>X6N688_RETFI</name>
<accession>X6N688</accession>
<sequence length="167" mass="19601">MNLELEREVLECKARLQMELKGMIEEVDIKFKEFEMQLDRCLMKQCLRVQKHRQVIEVYQTQTRLHRLEDEDENSPKAVHKDSCASFYQEEETVNTDGSDDNPSATAKHKNKSNRHTNDGKDTTNNVGAIESKITSEQKLIEKISMEKEFEQFHQKVSLLNEWVNTL</sequence>
<dbReference type="AlphaFoldDB" id="X6N688"/>
<dbReference type="EMBL" id="ASPP01011634">
    <property type="protein sequence ID" value="ETO21423.1"/>
    <property type="molecule type" value="Genomic_DNA"/>
</dbReference>
<dbReference type="Proteomes" id="UP000023152">
    <property type="component" value="Unassembled WGS sequence"/>
</dbReference>
<reference evidence="2 3" key="1">
    <citation type="journal article" date="2013" name="Curr. Biol.">
        <title>The Genome of the Foraminiferan Reticulomyxa filosa.</title>
        <authorList>
            <person name="Glockner G."/>
            <person name="Hulsmann N."/>
            <person name="Schleicher M."/>
            <person name="Noegel A.A."/>
            <person name="Eichinger L."/>
            <person name="Gallinger C."/>
            <person name="Pawlowski J."/>
            <person name="Sierra R."/>
            <person name="Euteneuer U."/>
            <person name="Pillet L."/>
            <person name="Moustafa A."/>
            <person name="Platzer M."/>
            <person name="Groth M."/>
            <person name="Szafranski K."/>
            <person name="Schliwa M."/>
        </authorList>
    </citation>
    <scope>NUCLEOTIDE SEQUENCE [LARGE SCALE GENOMIC DNA]</scope>
</reference>